<sequence length="80" mass="8751">MSISVDANTVIRILAAKDGKILNFKQISSYSELPRERVKRACHELRRIGYAEYFTGGSVGGGFKGSGYMVMPEGSKYVTG</sequence>
<accession>A0A0P1HCB6</accession>
<dbReference type="STRING" id="1396826.PHA8399_03253"/>
<evidence type="ECO:0000313" key="1">
    <source>
        <dbReference type="EMBL" id="CUI01112.1"/>
    </source>
</evidence>
<dbReference type="Proteomes" id="UP000051326">
    <property type="component" value="Unassembled WGS sequence"/>
</dbReference>
<dbReference type="RefSeq" id="WP_145977050.1">
    <property type="nucleotide sequence ID" value="NZ_CYSR01000030.1"/>
</dbReference>
<dbReference type="EMBL" id="CYSR01000030">
    <property type="protein sequence ID" value="CUI01112.1"/>
    <property type="molecule type" value="Genomic_DNA"/>
</dbReference>
<reference evidence="1 2" key="1">
    <citation type="submission" date="2015-09" db="EMBL/GenBank/DDBJ databases">
        <authorList>
            <consortium name="Swine Surveillance"/>
        </authorList>
    </citation>
    <scope>NUCLEOTIDE SEQUENCE [LARGE SCALE GENOMIC DNA]</scope>
    <source>
        <strain evidence="1 2">CECT 8399</strain>
    </source>
</reference>
<gene>
    <name evidence="1" type="ORF">PHA8399_03253</name>
</gene>
<evidence type="ECO:0000313" key="2">
    <source>
        <dbReference type="Proteomes" id="UP000051326"/>
    </source>
</evidence>
<proteinExistence type="predicted"/>
<protein>
    <recommendedName>
        <fullName evidence="3">Transcriptional regulator</fullName>
    </recommendedName>
</protein>
<dbReference type="AlphaFoldDB" id="A0A0P1HCB6"/>
<evidence type="ECO:0008006" key="3">
    <source>
        <dbReference type="Google" id="ProtNLM"/>
    </source>
</evidence>
<name>A0A0P1HCB6_9RHOB</name>
<organism evidence="1 2">
    <name type="scientific">Leisingera aquaemixtae</name>
    <dbReference type="NCBI Taxonomy" id="1396826"/>
    <lineage>
        <taxon>Bacteria</taxon>
        <taxon>Pseudomonadati</taxon>
        <taxon>Pseudomonadota</taxon>
        <taxon>Alphaproteobacteria</taxon>
        <taxon>Rhodobacterales</taxon>
        <taxon>Roseobacteraceae</taxon>
        <taxon>Leisingera</taxon>
    </lineage>
</organism>